<organism evidence="1">
    <name type="scientific">marine sediment metagenome</name>
    <dbReference type="NCBI Taxonomy" id="412755"/>
    <lineage>
        <taxon>unclassified sequences</taxon>
        <taxon>metagenomes</taxon>
        <taxon>ecological metagenomes</taxon>
    </lineage>
</organism>
<accession>X1BAP6</accession>
<sequence length="33" mass="4019">SQFIHKIEEEKEGEFLEEDEAKETVLHFLNERD</sequence>
<feature type="non-terminal residue" evidence="1">
    <location>
        <position position="1"/>
    </location>
</feature>
<protein>
    <submittedName>
        <fullName evidence="1">Uncharacterized protein</fullName>
    </submittedName>
</protein>
<proteinExistence type="predicted"/>
<name>X1BAP6_9ZZZZ</name>
<dbReference type="EMBL" id="BART01008117">
    <property type="protein sequence ID" value="GAG69036.1"/>
    <property type="molecule type" value="Genomic_DNA"/>
</dbReference>
<comment type="caution">
    <text evidence="1">The sequence shown here is derived from an EMBL/GenBank/DDBJ whole genome shotgun (WGS) entry which is preliminary data.</text>
</comment>
<dbReference type="AlphaFoldDB" id="X1BAP6"/>
<reference evidence="1" key="1">
    <citation type="journal article" date="2014" name="Front. Microbiol.">
        <title>High frequency of phylogenetically diverse reductive dehalogenase-homologous genes in deep subseafloor sedimentary metagenomes.</title>
        <authorList>
            <person name="Kawai M."/>
            <person name="Futagami T."/>
            <person name="Toyoda A."/>
            <person name="Takaki Y."/>
            <person name="Nishi S."/>
            <person name="Hori S."/>
            <person name="Arai W."/>
            <person name="Tsubouchi T."/>
            <person name="Morono Y."/>
            <person name="Uchiyama I."/>
            <person name="Ito T."/>
            <person name="Fujiyama A."/>
            <person name="Inagaki F."/>
            <person name="Takami H."/>
        </authorList>
    </citation>
    <scope>NUCLEOTIDE SEQUENCE</scope>
    <source>
        <strain evidence="1">Expedition CK06-06</strain>
    </source>
</reference>
<evidence type="ECO:0000313" key="1">
    <source>
        <dbReference type="EMBL" id="GAG69036.1"/>
    </source>
</evidence>
<gene>
    <name evidence="1" type="ORF">S01H4_18328</name>
</gene>